<dbReference type="EMBL" id="JBBPBM010000035">
    <property type="protein sequence ID" value="KAK8530709.1"/>
    <property type="molecule type" value="Genomic_DNA"/>
</dbReference>
<dbReference type="Proteomes" id="UP001472677">
    <property type="component" value="Unassembled WGS sequence"/>
</dbReference>
<protein>
    <recommendedName>
        <fullName evidence="4">Disease resistance N-terminal domain-containing protein</fullName>
    </recommendedName>
</protein>
<name>A0ABR2D6Q8_9ROSI</name>
<keyword evidence="6" id="KW-1185">Reference proteome</keyword>
<comment type="caution">
    <text evidence="5">The sequence shown here is derived from an EMBL/GenBank/DDBJ whole genome shotgun (WGS) entry which is preliminary data.</text>
</comment>
<evidence type="ECO:0000256" key="1">
    <source>
        <dbReference type="ARBA" id="ARBA00022737"/>
    </source>
</evidence>
<accession>A0ABR2D6Q8</accession>
<keyword evidence="1" id="KW-0677">Repeat</keyword>
<proteinExistence type="predicted"/>
<keyword evidence="3" id="KW-0611">Plant defense</keyword>
<gene>
    <name evidence="5" type="ORF">V6N12_013211</name>
</gene>
<sequence>MENDLQRGIATAIKAVLLDVEERSASSNLIKDHLEKLKDALYDADDLLDDIHTEALQKNLMTFWLLNGLKMGRKIKARLSSIQSEANMFNLVILWRRLSLSEGDSRCTLLCVKMK</sequence>
<dbReference type="InterPro" id="IPR041118">
    <property type="entry name" value="Rx_N"/>
</dbReference>
<evidence type="ECO:0000256" key="2">
    <source>
        <dbReference type="ARBA" id="ARBA00022741"/>
    </source>
</evidence>
<feature type="domain" description="Disease resistance N-terminal" evidence="4">
    <location>
        <begin position="11"/>
        <end position="70"/>
    </location>
</feature>
<dbReference type="Pfam" id="PF18052">
    <property type="entry name" value="Rx_N"/>
    <property type="match status" value="1"/>
</dbReference>
<evidence type="ECO:0000313" key="6">
    <source>
        <dbReference type="Proteomes" id="UP001472677"/>
    </source>
</evidence>
<evidence type="ECO:0000259" key="4">
    <source>
        <dbReference type="Pfam" id="PF18052"/>
    </source>
</evidence>
<organism evidence="5 6">
    <name type="scientific">Hibiscus sabdariffa</name>
    <name type="common">roselle</name>
    <dbReference type="NCBI Taxonomy" id="183260"/>
    <lineage>
        <taxon>Eukaryota</taxon>
        <taxon>Viridiplantae</taxon>
        <taxon>Streptophyta</taxon>
        <taxon>Embryophyta</taxon>
        <taxon>Tracheophyta</taxon>
        <taxon>Spermatophyta</taxon>
        <taxon>Magnoliopsida</taxon>
        <taxon>eudicotyledons</taxon>
        <taxon>Gunneridae</taxon>
        <taxon>Pentapetalae</taxon>
        <taxon>rosids</taxon>
        <taxon>malvids</taxon>
        <taxon>Malvales</taxon>
        <taxon>Malvaceae</taxon>
        <taxon>Malvoideae</taxon>
        <taxon>Hibiscus</taxon>
    </lineage>
</organism>
<keyword evidence="2" id="KW-0547">Nucleotide-binding</keyword>
<evidence type="ECO:0000256" key="3">
    <source>
        <dbReference type="ARBA" id="ARBA00022821"/>
    </source>
</evidence>
<reference evidence="5 6" key="1">
    <citation type="journal article" date="2024" name="G3 (Bethesda)">
        <title>Genome assembly of Hibiscus sabdariffa L. provides insights into metabolisms of medicinal natural products.</title>
        <authorList>
            <person name="Kim T."/>
        </authorList>
    </citation>
    <scope>NUCLEOTIDE SEQUENCE [LARGE SCALE GENOMIC DNA]</scope>
    <source>
        <strain evidence="5">TK-2024</strain>
        <tissue evidence="5">Old leaves</tissue>
    </source>
</reference>
<dbReference type="Gene3D" id="1.20.5.4130">
    <property type="match status" value="1"/>
</dbReference>
<evidence type="ECO:0000313" key="5">
    <source>
        <dbReference type="EMBL" id="KAK8530709.1"/>
    </source>
</evidence>